<gene>
    <name evidence="2" type="ORF">J2S19_000303</name>
</gene>
<feature type="transmembrane region" description="Helical" evidence="1">
    <location>
        <begin position="32"/>
        <end position="50"/>
    </location>
</feature>
<organism evidence="2 3">
    <name type="scientific">Metabacillus malikii</name>
    <dbReference type="NCBI Taxonomy" id="1504265"/>
    <lineage>
        <taxon>Bacteria</taxon>
        <taxon>Bacillati</taxon>
        <taxon>Bacillota</taxon>
        <taxon>Bacilli</taxon>
        <taxon>Bacillales</taxon>
        <taxon>Bacillaceae</taxon>
        <taxon>Metabacillus</taxon>
    </lineage>
</organism>
<name>A0ABT9ZBS5_9BACI</name>
<comment type="caution">
    <text evidence="2">The sequence shown here is derived from an EMBL/GenBank/DDBJ whole genome shotgun (WGS) entry which is preliminary data.</text>
</comment>
<keyword evidence="1" id="KW-0812">Transmembrane</keyword>
<reference evidence="2 3" key="1">
    <citation type="submission" date="2023-07" db="EMBL/GenBank/DDBJ databases">
        <title>Genomic Encyclopedia of Type Strains, Phase IV (KMG-IV): sequencing the most valuable type-strain genomes for metagenomic binning, comparative biology and taxonomic classification.</title>
        <authorList>
            <person name="Goeker M."/>
        </authorList>
    </citation>
    <scope>NUCLEOTIDE SEQUENCE [LARGE SCALE GENOMIC DNA]</scope>
    <source>
        <strain evidence="2 3">DSM 29005</strain>
    </source>
</reference>
<keyword evidence="3" id="KW-1185">Reference proteome</keyword>
<sequence>MNLTILLVTFITITLIFNGLKKGAIRFSYKKLVIGLVATLIAINGILFFIL</sequence>
<protein>
    <submittedName>
        <fullName evidence="2">Uncharacterized protein</fullName>
    </submittedName>
</protein>
<dbReference type="EMBL" id="JAUSUD010000001">
    <property type="protein sequence ID" value="MDQ0229053.1"/>
    <property type="molecule type" value="Genomic_DNA"/>
</dbReference>
<accession>A0ABT9ZBS5</accession>
<evidence type="ECO:0000313" key="2">
    <source>
        <dbReference type="EMBL" id="MDQ0229053.1"/>
    </source>
</evidence>
<dbReference type="Proteomes" id="UP001234495">
    <property type="component" value="Unassembled WGS sequence"/>
</dbReference>
<feature type="transmembrane region" description="Helical" evidence="1">
    <location>
        <begin position="6"/>
        <end position="25"/>
    </location>
</feature>
<evidence type="ECO:0000256" key="1">
    <source>
        <dbReference type="SAM" id="Phobius"/>
    </source>
</evidence>
<keyword evidence="1" id="KW-1133">Transmembrane helix</keyword>
<evidence type="ECO:0000313" key="3">
    <source>
        <dbReference type="Proteomes" id="UP001234495"/>
    </source>
</evidence>
<proteinExistence type="predicted"/>
<dbReference type="RefSeq" id="WP_307336115.1">
    <property type="nucleotide sequence ID" value="NZ_JAUSUD010000001.1"/>
</dbReference>
<keyword evidence="1" id="KW-0472">Membrane</keyword>